<evidence type="ECO:0000256" key="1">
    <source>
        <dbReference type="ARBA" id="ARBA00022737"/>
    </source>
</evidence>
<dbReference type="EMBL" id="MRZV01000422">
    <property type="protein sequence ID" value="PIK50347.1"/>
    <property type="molecule type" value="Genomic_DNA"/>
</dbReference>
<feature type="transmembrane region" description="Helical" evidence="2">
    <location>
        <begin position="299"/>
        <end position="328"/>
    </location>
</feature>
<name>A0A2G8KQT9_STIJA</name>
<dbReference type="InterPro" id="IPR003410">
    <property type="entry name" value="HYR_dom"/>
</dbReference>
<dbReference type="PANTHER" id="PTHR24273">
    <property type="entry name" value="FI04643P-RELATED"/>
    <property type="match status" value="1"/>
</dbReference>
<dbReference type="PROSITE" id="PS50825">
    <property type="entry name" value="HYR"/>
    <property type="match status" value="1"/>
</dbReference>
<accession>A0A2G8KQT9</accession>
<organism evidence="4 5">
    <name type="scientific">Stichopus japonicus</name>
    <name type="common">Sea cucumber</name>
    <dbReference type="NCBI Taxonomy" id="307972"/>
    <lineage>
        <taxon>Eukaryota</taxon>
        <taxon>Metazoa</taxon>
        <taxon>Echinodermata</taxon>
        <taxon>Eleutherozoa</taxon>
        <taxon>Echinozoa</taxon>
        <taxon>Holothuroidea</taxon>
        <taxon>Aspidochirotacea</taxon>
        <taxon>Aspidochirotida</taxon>
        <taxon>Stichopodidae</taxon>
        <taxon>Apostichopus</taxon>
    </lineage>
</organism>
<dbReference type="Pfam" id="PF02494">
    <property type="entry name" value="HYR"/>
    <property type="match status" value="2"/>
</dbReference>
<reference evidence="4 5" key="1">
    <citation type="journal article" date="2017" name="PLoS Biol.">
        <title>The sea cucumber genome provides insights into morphological evolution and visceral regeneration.</title>
        <authorList>
            <person name="Zhang X."/>
            <person name="Sun L."/>
            <person name="Yuan J."/>
            <person name="Sun Y."/>
            <person name="Gao Y."/>
            <person name="Zhang L."/>
            <person name="Li S."/>
            <person name="Dai H."/>
            <person name="Hamel J.F."/>
            <person name="Liu C."/>
            <person name="Yu Y."/>
            <person name="Liu S."/>
            <person name="Lin W."/>
            <person name="Guo K."/>
            <person name="Jin S."/>
            <person name="Xu P."/>
            <person name="Storey K.B."/>
            <person name="Huan P."/>
            <person name="Zhang T."/>
            <person name="Zhou Y."/>
            <person name="Zhang J."/>
            <person name="Lin C."/>
            <person name="Li X."/>
            <person name="Xing L."/>
            <person name="Huo D."/>
            <person name="Sun M."/>
            <person name="Wang L."/>
            <person name="Mercier A."/>
            <person name="Li F."/>
            <person name="Yang H."/>
            <person name="Xiang J."/>
        </authorList>
    </citation>
    <scope>NUCLEOTIDE SEQUENCE [LARGE SCALE GENOMIC DNA]</scope>
    <source>
        <strain evidence="4">Shaxun</strain>
        <tissue evidence="4">Muscle</tissue>
    </source>
</reference>
<protein>
    <submittedName>
        <fullName evidence="4">Putative hyalin</fullName>
    </submittedName>
</protein>
<dbReference type="PANTHER" id="PTHR24273:SF32">
    <property type="entry name" value="HYALIN"/>
    <property type="match status" value="1"/>
</dbReference>
<keyword evidence="2" id="KW-1133">Transmembrane helix</keyword>
<evidence type="ECO:0000259" key="3">
    <source>
        <dbReference type="PROSITE" id="PS50825"/>
    </source>
</evidence>
<feature type="domain" description="HYR" evidence="3">
    <location>
        <begin position="203"/>
        <end position="283"/>
    </location>
</feature>
<keyword evidence="2" id="KW-0812">Transmembrane</keyword>
<evidence type="ECO:0000313" key="5">
    <source>
        <dbReference type="Proteomes" id="UP000230750"/>
    </source>
</evidence>
<keyword evidence="5" id="KW-1185">Reference proteome</keyword>
<keyword evidence="1" id="KW-0677">Repeat</keyword>
<keyword evidence="2" id="KW-0472">Membrane</keyword>
<evidence type="ECO:0000313" key="4">
    <source>
        <dbReference type="EMBL" id="PIK50347.1"/>
    </source>
</evidence>
<dbReference type="AlphaFoldDB" id="A0A2G8KQT9"/>
<evidence type="ECO:0000256" key="2">
    <source>
        <dbReference type="SAM" id="Phobius"/>
    </source>
</evidence>
<proteinExistence type="predicted"/>
<gene>
    <name evidence="4" type="ORF">BSL78_12764</name>
</gene>
<comment type="caution">
    <text evidence="4">The sequence shown here is derived from an EMBL/GenBank/DDBJ whole genome shotgun (WGS) entry which is preliminary data.</text>
</comment>
<dbReference type="Proteomes" id="UP000230750">
    <property type="component" value="Unassembled WGS sequence"/>
</dbReference>
<sequence length="334" mass="36695">MHSAYSAAGNIGNPSMVILPAVEHAIARTLPFTSLDHRFTNYITLWMSNTDINGLRLDGTVMDSWTVIGVAFDGAVVQTQVVPGIITSVILIHPYDFVASHMDTESLHLTPTQYITIHSQLSRRFSTPSLMIAKRGHYPMSSRYQYSCGHVGASNSFKLYAMLPDYSNYISGDAFNIGVTKVTYQFSDVHGSVLECNFDVIVQDVTAPAVYGCPSSYNISTCDSHPLFQWEEPFAEDNSRGLHLLKQVNVDGDADMSSTVVTYEFSDDSDNIATCVVKIDNSPVGTCNFGPNRNAVVNAVVFLGLITYFLMMVVSCQLCVAIFTKLFIFPGTKP</sequence>